<gene>
    <name evidence="1" type="ORF">WA026_019362</name>
</gene>
<dbReference type="Proteomes" id="UP001431783">
    <property type="component" value="Unassembled WGS sequence"/>
</dbReference>
<proteinExistence type="predicted"/>
<evidence type="ECO:0000313" key="1">
    <source>
        <dbReference type="EMBL" id="KAK9877686.1"/>
    </source>
</evidence>
<organism evidence="1 2">
    <name type="scientific">Henosepilachna vigintioctopunctata</name>
    <dbReference type="NCBI Taxonomy" id="420089"/>
    <lineage>
        <taxon>Eukaryota</taxon>
        <taxon>Metazoa</taxon>
        <taxon>Ecdysozoa</taxon>
        <taxon>Arthropoda</taxon>
        <taxon>Hexapoda</taxon>
        <taxon>Insecta</taxon>
        <taxon>Pterygota</taxon>
        <taxon>Neoptera</taxon>
        <taxon>Endopterygota</taxon>
        <taxon>Coleoptera</taxon>
        <taxon>Polyphaga</taxon>
        <taxon>Cucujiformia</taxon>
        <taxon>Coccinelloidea</taxon>
        <taxon>Coccinellidae</taxon>
        <taxon>Epilachninae</taxon>
        <taxon>Epilachnini</taxon>
        <taxon>Henosepilachna</taxon>
    </lineage>
</organism>
<sequence length="89" mass="10198">MRFISKCLSNIHSHNLQVSARTNNGENDFHFMHSTFILKVAGEKKDIKERNLGVQAYTRFYLCFYFGGKGSHPSPRRVAQYSGARIRCG</sequence>
<evidence type="ECO:0000313" key="2">
    <source>
        <dbReference type="Proteomes" id="UP001431783"/>
    </source>
</evidence>
<accession>A0AAW1UAF3</accession>
<name>A0AAW1UAF3_9CUCU</name>
<feature type="non-terminal residue" evidence="1">
    <location>
        <position position="89"/>
    </location>
</feature>
<protein>
    <submittedName>
        <fullName evidence="1">Uncharacterized protein</fullName>
    </submittedName>
</protein>
<keyword evidence="2" id="KW-1185">Reference proteome</keyword>
<reference evidence="1 2" key="1">
    <citation type="submission" date="2023-03" db="EMBL/GenBank/DDBJ databases">
        <title>Genome insight into feeding habits of ladybird beetles.</title>
        <authorList>
            <person name="Li H.-S."/>
            <person name="Huang Y.-H."/>
            <person name="Pang H."/>
        </authorList>
    </citation>
    <scope>NUCLEOTIDE SEQUENCE [LARGE SCALE GENOMIC DNA]</scope>
    <source>
        <strain evidence="1">SYSU_2023b</strain>
        <tissue evidence="1">Whole body</tissue>
    </source>
</reference>
<comment type="caution">
    <text evidence="1">The sequence shown here is derived from an EMBL/GenBank/DDBJ whole genome shotgun (WGS) entry which is preliminary data.</text>
</comment>
<dbReference type="EMBL" id="JARQZJ010000043">
    <property type="protein sequence ID" value="KAK9877686.1"/>
    <property type="molecule type" value="Genomic_DNA"/>
</dbReference>
<dbReference type="AlphaFoldDB" id="A0AAW1UAF3"/>